<evidence type="ECO:0000256" key="7">
    <source>
        <dbReference type="ARBA" id="ARBA00022519"/>
    </source>
</evidence>
<comment type="function">
    <text evidence="1 12">Required for the export of heme to the periplasm for the biogenesis of c-type cytochromes.</text>
</comment>
<dbReference type="RefSeq" id="WP_090187454.1">
    <property type="nucleotide sequence ID" value="NZ_CAXIDI010000003.1"/>
</dbReference>
<keyword evidence="8 12" id="KW-0812">Transmembrane</keyword>
<evidence type="ECO:0000256" key="12">
    <source>
        <dbReference type="RuleBase" id="RU363101"/>
    </source>
</evidence>
<keyword evidence="9 12" id="KW-0201">Cytochrome c-type biogenesis</keyword>
<dbReference type="OrthoDB" id="7874534at2"/>
<dbReference type="GO" id="GO:0005886">
    <property type="term" value="C:plasma membrane"/>
    <property type="evidence" value="ECO:0007669"/>
    <property type="project" value="UniProtKB-SubCell"/>
</dbReference>
<keyword evidence="7 12" id="KW-0997">Cell inner membrane</keyword>
<keyword evidence="14" id="KW-1185">Reference proteome</keyword>
<dbReference type="Proteomes" id="UP000199550">
    <property type="component" value="Unassembled WGS sequence"/>
</dbReference>
<dbReference type="AlphaFoldDB" id="A0A1I4E837"/>
<comment type="subcellular location">
    <subcellularLocation>
        <location evidence="2 12">Cell inner membrane</location>
        <topology evidence="2 12">Single-pass membrane protein</topology>
    </subcellularLocation>
</comment>
<evidence type="ECO:0000256" key="6">
    <source>
        <dbReference type="ARBA" id="ARBA00022475"/>
    </source>
</evidence>
<keyword evidence="11 12" id="KW-0472">Membrane</keyword>
<evidence type="ECO:0000256" key="2">
    <source>
        <dbReference type="ARBA" id="ARBA00004377"/>
    </source>
</evidence>
<evidence type="ECO:0000313" key="13">
    <source>
        <dbReference type="EMBL" id="SFL01932.1"/>
    </source>
</evidence>
<dbReference type="NCBIfam" id="TIGR03141">
    <property type="entry name" value="cytochro_ccmD"/>
    <property type="match status" value="1"/>
</dbReference>
<evidence type="ECO:0000256" key="5">
    <source>
        <dbReference type="ARBA" id="ARBA00022448"/>
    </source>
</evidence>
<reference evidence="13 14" key="1">
    <citation type="submission" date="2016-10" db="EMBL/GenBank/DDBJ databases">
        <authorList>
            <person name="de Groot N.N."/>
        </authorList>
    </citation>
    <scope>NUCLEOTIDE SEQUENCE [LARGE SCALE GENOMIC DNA]</scope>
    <source>
        <strain evidence="13 14">DSM 16199</strain>
    </source>
</reference>
<organism evidence="13 14">
    <name type="scientific">Loktanella salsilacus</name>
    <dbReference type="NCBI Taxonomy" id="195913"/>
    <lineage>
        <taxon>Bacteria</taxon>
        <taxon>Pseudomonadati</taxon>
        <taxon>Pseudomonadota</taxon>
        <taxon>Alphaproteobacteria</taxon>
        <taxon>Rhodobacterales</taxon>
        <taxon>Roseobacteraceae</taxon>
        <taxon>Loktanella</taxon>
    </lineage>
</organism>
<proteinExistence type="inferred from homology"/>
<evidence type="ECO:0000256" key="4">
    <source>
        <dbReference type="ARBA" id="ARBA00016461"/>
    </source>
</evidence>
<evidence type="ECO:0000256" key="1">
    <source>
        <dbReference type="ARBA" id="ARBA00002442"/>
    </source>
</evidence>
<evidence type="ECO:0000256" key="10">
    <source>
        <dbReference type="ARBA" id="ARBA00022989"/>
    </source>
</evidence>
<protein>
    <recommendedName>
        <fullName evidence="4 12">Heme exporter protein D</fullName>
    </recommendedName>
</protein>
<dbReference type="InterPro" id="IPR007078">
    <property type="entry name" value="Haem_export_protD_CcmD"/>
</dbReference>
<evidence type="ECO:0000256" key="3">
    <source>
        <dbReference type="ARBA" id="ARBA00008741"/>
    </source>
</evidence>
<evidence type="ECO:0000256" key="8">
    <source>
        <dbReference type="ARBA" id="ARBA00022692"/>
    </source>
</evidence>
<name>A0A1I4E837_9RHOB</name>
<keyword evidence="5 12" id="KW-0813">Transport</keyword>
<evidence type="ECO:0000256" key="11">
    <source>
        <dbReference type="ARBA" id="ARBA00023136"/>
    </source>
</evidence>
<keyword evidence="10 12" id="KW-1133">Transmembrane helix</keyword>
<dbReference type="EMBL" id="FOTF01000006">
    <property type="protein sequence ID" value="SFL01932.1"/>
    <property type="molecule type" value="Genomic_DNA"/>
</dbReference>
<feature type="transmembrane region" description="Helical" evidence="12">
    <location>
        <begin position="12"/>
        <end position="30"/>
    </location>
</feature>
<accession>A0A1I4E837</accession>
<sequence length="46" mass="4891">MPDLGKYAFEVLTAYAGSIAVLAVLIGASLRRSRRVKAALEAVERG</sequence>
<comment type="similarity">
    <text evidence="3 12">Belongs to the CcmD/CycX/HelD family.</text>
</comment>
<keyword evidence="6 12" id="KW-1003">Cell membrane</keyword>
<gene>
    <name evidence="13" type="ORF">SAMN04488004_10692</name>
</gene>
<dbReference type="Pfam" id="PF04995">
    <property type="entry name" value="CcmD"/>
    <property type="match status" value="1"/>
</dbReference>
<dbReference type="GO" id="GO:0015886">
    <property type="term" value="P:heme transport"/>
    <property type="evidence" value="ECO:0007669"/>
    <property type="project" value="InterPro"/>
</dbReference>
<evidence type="ECO:0000256" key="9">
    <source>
        <dbReference type="ARBA" id="ARBA00022748"/>
    </source>
</evidence>
<evidence type="ECO:0000313" key="14">
    <source>
        <dbReference type="Proteomes" id="UP000199550"/>
    </source>
</evidence>
<dbReference type="GO" id="GO:0017004">
    <property type="term" value="P:cytochrome complex assembly"/>
    <property type="evidence" value="ECO:0007669"/>
    <property type="project" value="UniProtKB-KW"/>
</dbReference>